<feature type="transmembrane region" description="Helical" evidence="1">
    <location>
        <begin position="55"/>
        <end position="78"/>
    </location>
</feature>
<keyword evidence="1" id="KW-0812">Transmembrane</keyword>
<reference evidence="3" key="2">
    <citation type="submission" date="2018-03" db="EMBL/GenBank/DDBJ databases">
        <title>The Triticum urartu genome reveals the dynamic nature of wheat genome evolution.</title>
        <authorList>
            <person name="Ling H."/>
            <person name="Ma B."/>
            <person name="Shi X."/>
            <person name="Liu H."/>
            <person name="Dong L."/>
            <person name="Sun H."/>
            <person name="Cao Y."/>
            <person name="Gao Q."/>
            <person name="Zheng S."/>
            <person name="Li Y."/>
            <person name="Yu Y."/>
            <person name="Du H."/>
            <person name="Qi M."/>
            <person name="Li Y."/>
            <person name="Yu H."/>
            <person name="Cui Y."/>
            <person name="Wang N."/>
            <person name="Chen C."/>
            <person name="Wu H."/>
            <person name="Zhao Y."/>
            <person name="Zhang J."/>
            <person name="Li Y."/>
            <person name="Zhou W."/>
            <person name="Zhang B."/>
            <person name="Hu W."/>
            <person name="Eijk M."/>
            <person name="Tang J."/>
            <person name="Witsenboer H."/>
            <person name="Zhao S."/>
            <person name="Li Z."/>
            <person name="Zhang A."/>
            <person name="Wang D."/>
            <person name="Liang C."/>
        </authorList>
    </citation>
    <scope>NUCLEOTIDE SEQUENCE [LARGE SCALE GENOMIC DNA]</scope>
    <source>
        <strain evidence="3">cv. G1812</strain>
    </source>
</reference>
<dbReference type="InterPro" id="IPR059000">
    <property type="entry name" value="ATPase_P-type_domA"/>
</dbReference>
<keyword evidence="1" id="KW-0472">Membrane</keyword>
<dbReference type="PANTHER" id="PTHR42861">
    <property type="entry name" value="CALCIUM-TRANSPORTING ATPASE"/>
    <property type="match status" value="1"/>
</dbReference>
<accession>A0A8R7QLV7</accession>
<evidence type="ECO:0000313" key="3">
    <source>
        <dbReference type="EnsemblPlants" id="TuG1812G0500005381.01.T01"/>
    </source>
</evidence>
<keyword evidence="1" id="KW-1133">Transmembrane helix</keyword>
<dbReference type="Pfam" id="PF00122">
    <property type="entry name" value="E1-E2_ATPase"/>
    <property type="match status" value="1"/>
</dbReference>
<feature type="transmembrane region" description="Helical" evidence="1">
    <location>
        <begin position="154"/>
        <end position="177"/>
    </location>
</feature>
<dbReference type="InterPro" id="IPR023214">
    <property type="entry name" value="HAD_sf"/>
</dbReference>
<dbReference type="Gene3D" id="2.70.150.10">
    <property type="entry name" value="Calcium-transporting ATPase, cytoplasmic transduction domain A"/>
    <property type="match status" value="1"/>
</dbReference>
<name>A0A8R7QLV7_TRIUA</name>
<proteinExistence type="predicted"/>
<feature type="transmembrane region" description="Helical" evidence="1">
    <location>
        <begin position="22"/>
        <end position="43"/>
    </location>
</feature>
<dbReference type="SUPFAM" id="SSF81653">
    <property type="entry name" value="Calcium ATPase, transduction domain A"/>
    <property type="match status" value="1"/>
</dbReference>
<dbReference type="GO" id="GO:0000166">
    <property type="term" value="F:nucleotide binding"/>
    <property type="evidence" value="ECO:0007669"/>
    <property type="project" value="InterPro"/>
</dbReference>
<dbReference type="EnsemblPlants" id="TuG1812G0500005381.01.T01">
    <property type="protein sequence ID" value="TuG1812G0500005381.01.T01"/>
    <property type="gene ID" value="TuG1812G0500005381.01"/>
</dbReference>
<sequence>MFREFLMTIFSLWGWHHVLPEYKAMLCVILNSMPWVTVLTTVVSLTITSAAQRSYVLTAVIFLLATTLVACFAAKLVVEYAKAPLEAKAYAPRAKVLRDGSRIDVHADNFVPGDIIFLKVGDIVPANARVLWFHKIDMLTCWAKRSVDCVHGFLIYYAWTVSCGQGTAVVIATGSGIPRCTLRLYPHRYARPGQLKEGIMVTGCFCFSLILAGTVAELVLILLFRKHNLEYMLHNCHFMPLIGGIPMAMPIVLYLALALGSLRLCFLGIASRGTVALEDLASTDVMLFNLIGTLMFNKPYLFRDKIELFADGVDKDQAIILAARASRSQHEFYIYRAN</sequence>
<evidence type="ECO:0000313" key="4">
    <source>
        <dbReference type="Proteomes" id="UP000015106"/>
    </source>
</evidence>
<reference evidence="4" key="1">
    <citation type="journal article" date="2013" name="Nature">
        <title>Draft genome of the wheat A-genome progenitor Triticum urartu.</title>
        <authorList>
            <person name="Ling H.Q."/>
            <person name="Zhao S."/>
            <person name="Liu D."/>
            <person name="Wang J."/>
            <person name="Sun H."/>
            <person name="Zhang C."/>
            <person name="Fan H."/>
            <person name="Li D."/>
            <person name="Dong L."/>
            <person name="Tao Y."/>
            <person name="Gao C."/>
            <person name="Wu H."/>
            <person name="Li Y."/>
            <person name="Cui Y."/>
            <person name="Guo X."/>
            <person name="Zheng S."/>
            <person name="Wang B."/>
            <person name="Yu K."/>
            <person name="Liang Q."/>
            <person name="Yang W."/>
            <person name="Lou X."/>
            <person name="Chen J."/>
            <person name="Feng M."/>
            <person name="Jian J."/>
            <person name="Zhang X."/>
            <person name="Luo G."/>
            <person name="Jiang Y."/>
            <person name="Liu J."/>
            <person name="Wang Z."/>
            <person name="Sha Y."/>
            <person name="Zhang B."/>
            <person name="Wu H."/>
            <person name="Tang D."/>
            <person name="Shen Q."/>
            <person name="Xue P."/>
            <person name="Zou S."/>
            <person name="Wang X."/>
            <person name="Liu X."/>
            <person name="Wang F."/>
            <person name="Yang Y."/>
            <person name="An X."/>
            <person name="Dong Z."/>
            <person name="Zhang K."/>
            <person name="Zhang X."/>
            <person name="Luo M.C."/>
            <person name="Dvorak J."/>
            <person name="Tong Y."/>
            <person name="Wang J."/>
            <person name="Yang H."/>
            <person name="Li Z."/>
            <person name="Wang D."/>
            <person name="Zhang A."/>
            <person name="Wang J."/>
        </authorList>
    </citation>
    <scope>NUCLEOTIDE SEQUENCE</scope>
    <source>
        <strain evidence="4">cv. G1812</strain>
    </source>
</reference>
<reference evidence="3" key="3">
    <citation type="submission" date="2022-06" db="UniProtKB">
        <authorList>
            <consortium name="EnsemblPlants"/>
        </authorList>
    </citation>
    <scope>IDENTIFICATION</scope>
</reference>
<feature type="transmembrane region" description="Helical" evidence="1">
    <location>
        <begin position="244"/>
        <end position="266"/>
    </location>
</feature>
<feature type="domain" description="P-type ATPase A" evidence="2">
    <location>
        <begin position="91"/>
        <end position="131"/>
    </location>
</feature>
<protein>
    <recommendedName>
        <fullName evidence="2">P-type ATPase A domain-containing protein</fullName>
    </recommendedName>
</protein>
<organism evidence="3 4">
    <name type="scientific">Triticum urartu</name>
    <name type="common">Red wild einkorn</name>
    <name type="synonym">Crithodium urartu</name>
    <dbReference type="NCBI Taxonomy" id="4572"/>
    <lineage>
        <taxon>Eukaryota</taxon>
        <taxon>Viridiplantae</taxon>
        <taxon>Streptophyta</taxon>
        <taxon>Embryophyta</taxon>
        <taxon>Tracheophyta</taxon>
        <taxon>Spermatophyta</taxon>
        <taxon>Magnoliopsida</taxon>
        <taxon>Liliopsida</taxon>
        <taxon>Poales</taxon>
        <taxon>Poaceae</taxon>
        <taxon>BOP clade</taxon>
        <taxon>Pooideae</taxon>
        <taxon>Triticodae</taxon>
        <taxon>Triticeae</taxon>
        <taxon>Triticinae</taxon>
        <taxon>Triticum</taxon>
    </lineage>
</organism>
<keyword evidence="4" id="KW-1185">Reference proteome</keyword>
<dbReference type="AlphaFoldDB" id="A0A8R7QLV7"/>
<evidence type="ECO:0000259" key="2">
    <source>
        <dbReference type="Pfam" id="PF00122"/>
    </source>
</evidence>
<evidence type="ECO:0000256" key="1">
    <source>
        <dbReference type="SAM" id="Phobius"/>
    </source>
</evidence>
<dbReference type="Gene3D" id="1.20.1110.10">
    <property type="entry name" value="Calcium-transporting ATPase, transmembrane domain"/>
    <property type="match status" value="1"/>
</dbReference>
<dbReference type="InterPro" id="IPR008250">
    <property type="entry name" value="ATPase_P-typ_transduc_dom_A_sf"/>
</dbReference>
<dbReference type="Gramene" id="TuG1812G0500005381.01.T01">
    <property type="protein sequence ID" value="TuG1812G0500005381.01.T01"/>
    <property type="gene ID" value="TuG1812G0500005381.01"/>
</dbReference>
<dbReference type="Gene3D" id="3.40.50.1000">
    <property type="entry name" value="HAD superfamily/HAD-like"/>
    <property type="match status" value="1"/>
</dbReference>
<dbReference type="Gene3D" id="3.40.1110.10">
    <property type="entry name" value="Calcium-transporting ATPase, cytoplasmic domain N"/>
    <property type="match status" value="1"/>
</dbReference>
<feature type="transmembrane region" description="Helical" evidence="1">
    <location>
        <begin position="198"/>
        <end position="224"/>
    </location>
</feature>
<dbReference type="InterPro" id="IPR023299">
    <property type="entry name" value="ATPase_P-typ_cyto_dom_N"/>
</dbReference>
<dbReference type="Proteomes" id="UP000015106">
    <property type="component" value="Chromosome 5"/>
</dbReference>